<sequence>MRAILLTAGMIMLFIAEVLKSYFTMPFAGSFENDALAIGYFFSNNIVWLRILAVLLIAYPLYSLVKNKKIKPLFPVLLLLAGYVAVYYYLNVYVLPEEVYQPIKVKTFASKKANKISSDKMVIGVNINGQAKAYPLQIIGYHHHITDTVNGVPIIVTYCTVCRSARVFDAEVDGQTTHFRLVGMNKYNALFKDDRTDSWWQQATGKAVAGPLKNKVLREIPSQQVTLSSWLKRHPDALVMQPDTNYLAAYRLTQDDKAFFRAKYSQHDSAAFKAKSMVIGIVQNNVAKAYDFDRLNRNKIIEDSVNRLPLLITVEADNASVHTLNRNVNGVTHVFEKTDKPNLLKDVATQSIWNLEGTCIEGRLEGTQLEEVQSYVETWQSWSEFHPGTAEYEDAGEK</sequence>
<accession>A0A931E9A0</accession>
<evidence type="ECO:0000313" key="2">
    <source>
        <dbReference type="EMBL" id="MBG9377509.1"/>
    </source>
</evidence>
<dbReference type="RefSeq" id="WP_196991592.1">
    <property type="nucleotide sequence ID" value="NZ_JADWYR010000002.1"/>
</dbReference>
<dbReference type="EMBL" id="JADWYR010000002">
    <property type="protein sequence ID" value="MBG9377509.1"/>
    <property type="molecule type" value="Genomic_DNA"/>
</dbReference>
<comment type="caution">
    <text evidence="2">The sequence shown here is derived from an EMBL/GenBank/DDBJ whole genome shotgun (WGS) entry which is preliminary data.</text>
</comment>
<keyword evidence="3" id="KW-1185">Reference proteome</keyword>
<keyword evidence="1" id="KW-1133">Transmembrane helix</keyword>
<dbReference type="AlphaFoldDB" id="A0A931E9A0"/>
<name>A0A931E9A0_9BACT</name>
<keyword evidence="1" id="KW-0472">Membrane</keyword>
<feature type="transmembrane region" description="Helical" evidence="1">
    <location>
        <begin position="36"/>
        <end position="61"/>
    </location>
</feature>
<dbReference type="Proteomes" id="UP000628448">
    <property type="component" value="Unassembled WGS sequence"/>
</dbReference>
<organism evidence="2 3">
    <name type="scientific">Panacibacter microcysteis</name>
    <dbReference type="NCBI Taxonomy" id="2793269"/>
    <lineage>
        <taxon>Bacteria</taxon>
        <taxon>Pseudomonadati</taxon>
        <taxon>Bacteroidota</taxon>
        <taxon>Chitinophagia</taxon>
        <taxon>Chitinophagales</taxon>
        <taxon>Chitinophagaceae</taxon>
        <taxon>Panacibacter</taxon>
    </lineage>
</organism>
<reference evidence="2" key="1">
    <citation type="submission" date="2020-11" db="EMBL/GenBank/DDBJ databases">
        <title>Bacterial whole genome sequence for Panacibacter sp. DH6.</title>
        <authorList>
            <person name="Le V."/>
            <person name="Ko S."/>
            <person name="Ahn C.-Y."/>
            <person name="Oh H.-M."/>
        </authorList>
    </citation>
    <scope>NUCLEOTIDE SEQUENCE</scope>
    <source>
        <strain evidence="2">DH6</strain>
    </source>
</reference>
<dbReference type="InterPro" id="IPR021516">
    <property type="entry name" value="DUF3179"/>
</dbReference>
<feature type="transmembrane region" description="Helical" evidence="1">
    <location>
        <begin position="73"/>
        <end position="90"/>
    </location>
</feature>
<keyword evidence="1" id="KW-0812">Transmembrane</keyword>
<proteinExistence type="predicted"/>
<evidence type="ECO:0000313" key="3">
    <source>
        <dbReference type="Proteomes" id="UP000628448"/>
    </source>
</evidence>
<gene>
    <name evidence="2" type="ORF">I5907_14795</name>
</gene>
<evidence type="ECO:0000256" key="1">
    <source>
        <dbReference type="SAM" id="Phobius"/>
    </source>
</evidence>
<protein>
    <submittedName>
        <fullName evidence="2">DUF3179 domain-containing protein</fullName>
    </submittedName>
</protein>
<dbReference type="Pfam" id="PF11376">
    <property type="entry name" value="DUF3179"/>
    <property type="match status" value="1"/>
</dbReference>